<keyword evidence="5 9" id="KW-0378">Hydrolase</keyword>
<dbReference type="InterPro" id="IPR015797">
    <property type="entry name" value="NUDIX_hydrolase-like_dom_sf"/>
</dbReference>
<gene>
    <name evidence="9" type="ORF">JCM19232_4822</name>
</gene>
<dbReference type="Proteomes" id="UP000031670">
    <property type="component" value="Unassembled WGS sequence"/>
</dbReference>
<protein>
    <submittedName>
        <fullName evidence="9">Hypothetical nudix hydrolase yeaB</fullName>
    </submittedName>
</protein>
<dbReference type="InterPro" id="IPR000059">
    <property type="entry name" value="NUDIX_hydrolase_NudL_CS"/>
</dbReference>
<dbReference type="Pfam" id="PF00293">
    <property type="entry name" value="NUDIX"/>
    <property type="match status" value="1"/>
</dbReference>
<keyword evidence="7" id="KW-0464">Manganese</keyword>
<comment type="cofactor">
    <cofactor evidence="1">
        <name>Mn(2+)</name>
        <dbReference type="ChEBI" id="CHEBI:29035"/>
    </cofactor>
</comment>
<dbReference type="GO" id="GO:0030145">
    <property type="term" value="F:manganese ion binding"/>
    <property type="evidence" value="ECO:0007669"/>
    <property type="project" value="InterPro"/>
</dbReference>
<dbReference type="SUPFAM" id="SSF55811">
    <property type="entry name" value="Nudix"/>
    <property type="match status" value="1"/>
</dbReference>
<keyword evidence="6" id="KW-0460">Magnesium</keyword>
<organism evidence="9 10">
    <name type="scientific">Vibrio ishigakensis</name>
    <dbReference type="NCBI Taxonomy" id="1481914"/>
    <lineage>
        <taxon>Bacteria</taxon>
        <taxon>Pseudomonadati</taxon>
        <taxon>Pseudomonadota</taxon>
        <taxon>Gammaproteobacteria</taxon>
        <taxon>Vibrionales</taxon>
        <taxon>Vibrionaceae</taxon>
        <taxon>Vibrio</taxon>
    </lineage>
</organism>
<sequence>MLIALVDRGDSLHVLLTKRAEHLKHHPGQVSFPGGKYEESDKDLSSTAVREACEEVGLKEEQITVVGELPALPTISKFAVTPFIAFVDADYSIELDDNEVAEAFEVPASFLFPGNIFESQFELKHSRHKIFAIPYQKHFIWGVTAQIIDAMGRQLA</sequence>
<evidence type="ECO:0000256" key="7">
    <source>
        <dbReference type="ARBA" id="ARBA00023211"/>
    </source>
</evidence>
<dbReference type="CDD" id="cd03426">
    <property type="entry name" value="NUDIX_CoAse_Nudt7"/>
    <property type="match status" value="1"/>
</dbReference>
<evidence type="ECO:0000256" key="5">
    <source>
        <dbReference type="ARBA" id="ARBA00022801"/>
    </source>
</evidence>
<keyword evidence="4" id="KW-0479">Metal-binding</keyword>
<feature type="domain" description="Nudix hydrolase" evidence="8">
    <location>
        <begin position="1"/>
        <end position="131"/>
    </location>
</feature>
<dbReference type="EMBL" id="BBSA01000007">
    <property type="protein sequence ID" value="GAM63145.1"/>
    <property type="molecule type" value="Genomic_DNA"/>
</dbReference>
<evidence type="ECO:0000256" key="2">
    <source>
        <dbReference type="ARBA" id="ARBA00001946"/>
    </source>
</evidence>
<evidence type="ECO:0000256" key="6">
    <source>
        <dbReference type="ARBA" id="ARBA00022842"/>
    </source>
</evidence>
<name>A0A0B8P8H6_9VIBR</name>
<dbReference type="InterPro" id="IPR000086">
    <property type="entry name" value="NUDIX_hydrolase_dom"/>
</dbReference>
<dbReference type="PANTHER" id="PTHR12992">
    <property type="entry name" value="NUDIX HYDROLASE"/>
    <property type="match status" value="1"/>
</dbReference>
<reference evidence="9 10" key="2">
    <citation type="submission" date="2015-01" db="EMBL/GenBank/DDBJ databases">
        <authorList>
            <consortium name="NBRP consortium"/>
            <person name="Sawabe T."/>
            <person name="Meirelles P."/>
            <person name="Feng G."/>
            <person name="Sayaka M."/>
            <person name="Hattori M."/>
            <person name="Ohkuma M."/>
        </authorList>
    </citation>
    <scope>NUCLEOTIDE SEQUENCE [LARGE SCALE GENOMIC DNA]</scope>
    <source>
        <strain evidence="9 10">JCM19232</strain>
    </source>
</reference>
<dbReference type="GO" id="GO:0010945">
    <property type="term" value="F:coenzyme A diphosphatase activity"/>
    <property type="evidence" value="ECO:0007669"/>
    <property type="project" value="InterPro"/>
</dbReference>
<comment type="cofactor">
    <cofactor evidence="2">
        <name>Mg(2+)</name>
        <dbReference type="ChEBI" id="CHEBI:18420"/>
    </cofactor>
</comment>
<dbReference type="PANTHER" id="PTHR12992:SF11">
    <property type="entry name" value="MITOCHONDRIAL COENZYME A DIPHOSPHATASE NUDT8"/>
    <property type="match status" value="1"/>
</dbReference>
<dbReference type="PROSITE" id="PS01293">
    <property type="entry name" value="NUDIX_COA"/>
    <property type="match status" value="1"/>
</dbReference>
<evidence type="ECO:0000256" key="3">
    <source>
        <dbReference type="ARBA" id="ARBA00006506"/>
    </source>
</evidence>
<evidence type="ECO:0000259" key="8">
    <source>
        <dbReference type="PROSITE" id="PS51462"/>
    </source>
</evidence>
<dbReference type="GO" id="GO:0000287">
    <property type="term" value="F:magnesium ion binding"/>
    <property type="evidence" value="ECO:0007669"/>
    <property type="project" value="InterPro"/>
</dbReference>
<dbReference type="InterPro" id="IPR045121">
    <property type="entry name" value="CoAse"/>
</dbReference>
<reference evidence="9 10" key="1">
    <citation type="submission" date="2015-01" db="EMBL/GenBank/DDBJ databases">
        <title>Vibrio sp. C5 JCM 19232 whole genome shotgun sequence.</title>
        <authorList>
            <person name="Sawabe T."/>
            <person name="Meirelles P."/>
            <person name="Feng G."/>
            <person name="Sayaka M."/>
            <person name="Hattori M."/>
            <person name="Ohkuma M."/>
        </authorList>
    </citation>
    <scope>NUCLEOTIDE SEQUENCE [LARGE SCALE GENOMIC DNA]</scope>
    <source>
        <strain evidence="9 10">JCM19232</strain>
    </source>
</reference>
<dbReference type="Gene3D" id="3.90.79.10">
    <property type="entry name" value="Nucleoside Triphosphate Pyrophosphohydrolase"/>
    <property type="match status" value="1"/>
</dbReference>
<dbReference type="AlphaFoldDB" id="A0A0B8P8H6"/>
<comment type="similarity">
    <text evidence="3">Belongs to the Nudix hydrolase family. PCD1 subfamily.</text>
</comment>
<evidence type="ECO:0000256" key="1">
    <source>
        <dbReference type="ARBA" id="ARBA00001936"/>
    </source>
</evidence>
<proteinExistence type="inferred from homology"/>
<evidence type="ECO:0000256" key="4">
    <source>
        <dbReference type="ARBA" id="ARBA00022723"/>
    </source>
</evidence>
<evidence type="ECO:0000313" key="9">
    <source>
        <dbReference type="EMBL" id="GAM63145.1"/>
    </source>
</evidence>
<comment type="caution">
    <text evidence="9">The sequence shown here is derived from an EMBL/GenBank/DDBJ whole genome shotgun (WGS) entry which is preliminary data.</text>
</comment>
<evidence type="ECO:0000313" key="10">
    <source>
        <dbReference type="Proteomes" id="UP000031670"/>
    </source>
</evidence>
<dbReference type="GO" id="GO:0009132">
    <property type="term" value="P:nucleoside diphosphate metabolic process"/>
    <property type="evidence" value="ECO:0007669"/>
    <property type="project" value="InterPro"/>
</dbReference>
<accession>A0A0B8P8H6</accession>
<dbReference type="PROSITE" id="PS51462">
    <property type="entry name" value="NUDIX"/>
    <property type="match status" value="1"/>
</dbReference>